<dbReference type="SUPFAM" id="SSF49785">
    <property type="entry name" value="Galactose-binding domain-like"/>
    <property type="match status" value="1"/>
</dbReference>
<evidence type="ECO:0000313" key="1">
    <source>
        <dbReference type="EMBL" id="GHC02798.1"/>
    </source>
</evidence>
<dbReference type="Proteomes" id="UP000642829">
    <property type="component" value="Unassembled WGS sequence"/>
</dbReference>
<proteinExistence type="predicted"/>
<reference evidence="1" key="1">
    <citation type="journal article" date="2014" name="Int. J. Syst. Evol. Microbiol.">
        <title>Complete genome sequence of Corynebacterium casei LMG S-19264T (=DSM 44701T), isolated from a smear-ripened cheese.</title>
        <authorList>
            <consortium name="US DOE Joint Genome Institute (JGI-PGF)"/>
            <person name="Walter F."/>
            <person name="Albersmeier A."/>
            <person name="Kalinowski J."/>
            <person name="Ruckert C."/>
        </authorList>
    </citation>
    <scope>NUCLEOTIDE SEQUENCE</scope>
    <source>
        <strain evidence="1">KCTC 12870</strain>
    </source>
</reference>
<reference evidence="1" key="2">
    <citation type="submission" date="2020-09" db="EMBL/GenBank/DDBJ databases">
        <authorList>
            <person name="Sun Q."/>
            <person name="Kim S."/>
        </authorList>
    </citation>
    <scope>NUCLEOTIDE SEQUENCE</scope>
    <source>
        <strain evidence="1">KCTC 12870</strain>
    </source>
</reference>
<comment type="caution">
    <text evidence="1">The sequence shown here is derived from an EMBL/GenBank/DDBJ whole genome shotgun (WGS) entry which is preliminary data.</text>
</comment>
<dbReference type="AlphaFoldDB" id="A0A8J3DBW1"/>
<dbReference type="InterPro" id="IPR008979">
    <property type="entry name" value="Galactose-bd-like_sf"/>
</dbReference>
<dbReference type="RefSeq" id="WP_200163370.1">
    <property type="nucleotide sequence ID" value="NZ_BMXG01000010.1"/>
</dbReference>
<sequence length="178" mass="19397">MAHSQNSVNLIPNPGLEDINGKAGLPKGWAHTTYGNGVEFSYIQDGMLGENVYDGESALCIAKGGNSREGWHIIDKALPEVREESEYKLSLQVRGIHLGSDDRLRLALVWMNDAKQKIASDAGTFSVPSSFEPLGMLATAPNGSRYVRVTIGLLLGKDADIDENTKVYLDHIELVEVD</sequence>
<dbReference type="EMBL" id="BMXG01000010">
    <property type="protein sequence ID" value="GHC02798.1"/>
    <property type="molecule type" value="Genomic_DNA"/>
</dbReference>
<dbReference type="Gene3D" id="2.60.120.260">
    <property type="entry name" value="Galactose-binding domain-like"/>
    <property type="match status" value="1"/>
</dbReference>
<organism evidence="1 2">
    <name type="scientific">Cerasicoccus arenae</name>
    <dbReference type="NCBI Taxonomy" id="424488"/>
    <lineage>
        <taxon>Bacteria</taxon>
        <taxon>Pseudomonadati</taxon>
        <taxon>Verrucomicrobiota</taxon>
        <taxon>Opitutia</taxon>
        <taxon>Puniceicoccales</taxon>
        <taxon>Cerasicoccaceae</taxon>
        <taxon>Cerasicoccus</taxon>
    </lineage>
</organism>
<gene>
    <name evidence="1" type="ORF">GCM10007047_19350</name>
</gene>
<accession>A0A8J3DBW1</accession>
<name>A0A8J3DBW1_9BACT</name>
<protein>
    <submittedName>
        <fullName evidence="1">Uncharacterized protein</fullName>
    </submittedName>
</protein>
<keyword evidence="2" id="KW-1185">Reference proteome</keyword>
<evidence type="ECO:0000313" key="2">
    <source>
        <dbReference type="Proteomes" id="UP000642829"/>
    </source>
</evidence>